<sequence length="101" mass="11502">MIRRTRRQQLSPDRNRPAWFASRRICNAASFACLHHRHQLVQGVEAAWEADVGVELYKHFPGFADAQARVESSVEGCVEARHVASRHKRGNQGNRLLSGRQ</sequence>
<dbReference type="Proteomes" id="UP000247480">
    <property type="component" value="Unassembled WGS sequence"/>
</dbReference>
<organism evidence="1 2">
    <name type="scientific">Pseudomonas syringae pv. actinidiae</name>
    <dbReference type="NCBI Taxonomy" id="103796"/>
    <lineage>
        <taxon>Bacteria</taxon>
        <taxon>Pseudomonadati</taxon>
        <taxon>Pseudomonadota</taxon>
        <taxon>Gammaproteobacteria</taxon>
        <taxon>Pseudomonadales</taxon>
        <taxon>Pseudomonadaceae</taxon>
        <taxon>Pseudomonas</taxon>
        <taxon>Pseudomonas syringae</taxon>
    </lineage>
</organism>
<reference evidence="1 2" key="1">
    <citation type="submission" date="2018-04" db="EMBL/GenBank/DDBJ databases">
        <title>Draft genome sequence of Pseudomonas syringae pv. actinidiae biovar 1 strains isolated from kiwifruit in Kagawa prefecture.</title>
        <authorList>
            <person name="Tabuchi M."/>
            <person name="Saito M."/>
            <person name="Fujiwara S."/>
            <person name="Sasa N."/>
            <person name="Akimitsu K."/>
            <person name="Gomi K."/>
            <person name="Konishi-Sugita S."/>
            <person name="Hamano K."/>
            <person name="Kataoka I."/>
        </authorList>
    </citation>
    <scope>NUCLEOTIDE SEQUENCE [LARGE SCALE GENOMIC DNA]</scope>
    <source>
        <strain evidence="1 2">MAFF212206</strain>
    </source>
</reference>
<comment type="caution">
    <text evidence="1">The sequence shown here is derived from an EMBL/GenBank/DDBJ whole genome shotgun (WGS) entry which is preliminary data.</text>
</comment>
<proteinExistence type="predicted"/>
<accession>A0A2V0QBU4</accession>
<gene>
    <name evidence="1" type="ORF">KPSA1_01332</name>
</gene>
<protein>
    <submittedName>
        <fullName evidence="1">Uncharacterized protein</fullName>
    </submittedName>
</protein>
<evidence type="ECO:0000313" key="2">
    <source>
        <dbReference type="Proteomes" id="UP000247480"/>
    </source>
</evidence>
<dbReference type="AlphaFoldDB" id="A0A2V0QBU4"/>
<evidence type="ECO:0000313" key="1">
    <source>
        <dbReference type="EMBL" id="GBH07968.1"/>
    </source>
</evidence>
<dbReference type="EMBL" id="BGJZ01000064">
    <property type="protein sequence ID" value="GBH07968.1"/>
    <property type="molecule type" value="Genomic_DNA"/>
</dbReference>
<name>A0A2V0QBU4_PSESF</name>